<dbReference type="RefSeq" id="WP_285091717.1">
    <property type="nucleotide sequence ID" value="NZ_CP126975.1"/>
</dbReference>
<sequence length="1181" mass="136503">MNQSKQLSNPFSTGGGGHLFEAHVQASFIVLMLTGGYSPCLPCWPIVKIKQQGRIDGYETDDLIVFVEHPQNKEERKILCQVKHNINLTKNDGTFKEVIHAAWNDFNNAKLFTREKDVIALITGGLNKTDEHNFRFLLEQARHTEDYDNFIMRVEEAKFSPSKSTEKLQALRAHIISANNGNDVSDEIFYSFLKHFHLLGYDLGHEYGVVLSLLHSHMSQFEIEQPQHIWSRIVGFAESSNQHSGIIQYNNLPEDITDFFKDNKTKKKIPSELIDKSRQSINEIDLNQHEDATYLALLVLVGSWSDKNESDTQLISELIGLPYNEWIKKAQNILALPNNPLSIKNNIWHISDKIKLWNQLASRIIDRNLDTFKKLALSVLQEKDPMFELPPDQRYAASIYGKEMQFSPSLRKGIAEGLAILATQSEACTTLSLNKAKNVCDEVIYTLLQDADWELWGSLDQLLPTLAESAPEKFLDAVDKALINDRCLFDELFAQEVSGFTGGNYITGLLWALEALAWDKEYLSRACYYLAGLAERDPGGTWANRPSNSLKDILLPWLPHTVADFKERKIAIKAIRNDFPNVAWNLIIALWLNQYLISTGTYEPKWRNAILADWDKKITPAQYQQETLFYASLAISLSENHLDRIIKVIENIDYLSEDLLDSFLNKIIISYFSDIDKRNIWEKLSEYFFQYQREQSDTLSNEILEKLKEIIGMFQPQDIQDQYRHLFTEYDYSLYEKPGGDWDEEQKKLRAKREKAILDIYQKEGGKGIIHFSEIVPSVMQLATILGEMESITIESDFFPSLLNDGNTNHKQLVDIYIRSRPHIKGWGWVDQIDKNNWTDEEKTQFLLALPFVKETWELVSSWLSENEKLYWKAVQSNGCRKDCNYSFAIDKLIKYGRPFHAIHCLSDMLYSHNQFLRVDLCVYVLKLAVDSKEPSKGINIDAIRNVISFIQNDSSVNKDDLLDIELRYISLFNKYQYQNNFFPKAVEKEMASDPKFFCKLIQYVYYSENDVDRLGLNKKDKEKIFSIFHLLNNWRIIPGVQSDNTFDSEKFSLWFDKVKEICTTSGHWKNASYCIGQVLIYSPPDPDGLWIHKKIAAVLNERTAENIRSGYSTRIYNSRGVHSIDPTGQPERELAEKYQAQAKALEENGFINFSTELKKMANRYENEAERIIEEYSKGDE</sequence>
<dbReference type="EMBL" id="CP126975">
    <property type="protein sequence ID" value="WIM80819.1"/>
    <property type="molecule type" value="Genomic_DNA"/>
</dbReference>
<dbReference type="AlphaFoldDB" id="A0AAX3XF45"/>
<keyword evidence="2" id="KW-1185">Reference proteome</keyword>
<protein>
    <submittedName>
        <fullName evidence="1">Uncharacterized protein</fullName>
    </submittedName>
</protein>
<accession>A0AAX3XF45</accession>
<dbReference type="Proteomes" id="UP001226750">
    <property type="component" value="Chromosome"/>
</dbReference>
<evidence type="ECO:0000313" key="2">
    <source>
        <dbReference type="Proteomes" id="UP001226750"/>
    </source>
</evidence>
<gene>
    <name evidence="1" type="ORF">QP018_06210</name>
</gene>
<reference evidence="1 2" key="1">
    <citation type="submission" date="2023-06" db="EMBL/GenBank/DDBJ databases">
        <title>Complete Genome Sequence of Gallibacterium anatis Strain BJF12, Isolated from a chicken with diarrhea.</title>
        <authorList>
            <person name="Guo F."/>
            <person name="Bu W."/>
            <person name="Xu F."/>
            <person name="Wen T."/>
        </authorList>
    </citation>
    <scope>NUCLEOTIDE SEQUENCE [LARGE SCALE GENOMIC DNA]</scope>
    <source>
        <strain evidence="1 2">BJF12</strain>
    </source>
</reference>
<evidence type="ECO:0000313" key="1">
    <source>
        <dbReference type="EMBL" id="WIM80819.1"/>
    </source>
</evidence>
<proteinExistence type="predicted"/>
<organism evidence="1 2">
    <name type="scientific">Gallibacterium anatis</name>
    <dbReference type="NCBI Taxonomy" id="750"/>
    <lineage>
        <taxon>Bacteria</taxon>
        <taxon>Pseudomonadati</taxon>
        <taxon>Pseudomonadota</taxon>
        <taxon>Gammaproteobacteria</taxon>
        <taxon>Pasteurellales</taxon>
        <taxon>Pasteurellaceae</taxon>
        <taxon>Gallibacterium</taxon>
    </lineage>
</organism>
<name>A0AAX3XF45_9PAST</name>